<dbReference type="InterPro" id="IPR020904">
    <property type="entry name" value="Sc_DH/Rdtase_CS"/>
</dbReference>
<dbReference type="SMART" id="SM00822">
    <property type="entry name" value="PKS_KR"/>
    <property type="match status" value="1"/>
</dbReference>
<evidence type="ECO:0000256" key="5">
    <source>
        <dbReference type="ARBA" id="ARBA00048508"/>
    </source>
</evidence>
<dbReference type="InterPro" id="IPR050259">
    <property type="entry name" value="SDR"/>
</dbReference>
<dbReference type="Gene3D" id="3.40.50.720">
    <property type="entry name" value="NAD(P)-binding Rossmann-like Domain"/>
    <property type="match status" value="1"/>
</dbReference>
<comment type="catalytic activity">
    <reaction evidence="5 8">
        <text>a (3R)-hydroxyacyl-[ACP] + NADP(+) = a 3-oxoacyl-[ACP] + NADPH + H(+)</text>
        <dbReference type="Rhea" id="RHEA:17397"/>
        <dbReference type="Rhea" id="RHEA-COMP:9916"/>
        <dbReference type="Rhea" id="RHEA-COMP:9945"/>
        <dbReference type="ChEBI" id="CHEBI:15378"/>
        <dbReference type="ChEBI" id="CHEBI:57783"/>
        <dbReference type="ChEBI" id="CHEBI:58349"/>
        <dbReference type="ChEBI" id="CHEBI:78776"/>
        <dbReference type="ChEBI" id="CHEBI:78827"/>
        <dbReference type="EC" id="1.1.1.100"/>
    </reaction>
</comment>
<evidence type="ECO:0000256" key="2">
    <source>
        <dbReference type="ARBA" id="ARBA00006484"/>
    </source>
</evidence>
<dbReference type="GO" id="GO:0006633">
    <property type="term" value="P:fatty acid biosynthetic process"/>
    <property type="evidence" value="ECO:0007669"/>
    <property type="project" value="UniProtKB-UniPathway"/>
</dbReference>
<dbReference type="PRINTS" id="PR00080">
    <property type="entry name" value="SDRFAMILY"/>
</dbReference>
<dbReference type="GO" id="GO:0051287">
    <property type="term" value="F:NAD binding"/>
    <property type="evidence" value="ECO:0007669"/>
    <property type="project" value="UniProtKB-UniRule"/>
</dbReference>
<feature type="binding site" evidence="7">
    <location>
        <position position="89"/>
    </location>
    <ligand>
        <name>NADP(+)</name>
        <dbReference type="ChEBI" id="CHEBI:58349"/>
    </ligand>
</feature>
<keyword evidence="3 7" id="KW-0521">NADP</keyword>
<feature type="binding site" evidence="7">
    <location>
        <begin position="11"/>
        <end position="14"/>
    </location>
    <ligand>
        <name>NADP(+)</name>
        <dbReference type="ChEBI" id="CHEBI:58349"/>
    </ligand>
</feature>
<dbReference type="STRING" id="869212.Turpa_0148"/>
<feature type="binding site" evidence="7">
    <location>
        <begin position="62"/>
        <end position="63"/>
    </location>
    <ligand>
        <name>NADP(+)</name>
        <dbReference type="ChEBI" id="CHEBI:58349"/>
    </ligand>
</feature>
<evidence type="ECO:0000313" key="11">
    <source>
        <dbReference type="Proteomes" id="UP000006048"/>
    </source>
</evidence>
<accession>I4B0K3</accession>
<keyword evidence="4 8" id="KW-0560">Oxidoreductase</keyword>
<organism evidence="10 11">
    <name type="scientific">Turneriella parva (strain ATCC BAA-1111 / DSM 21527 / NCTC 11395 / H)</name>
    <name type="common">Leptospira parva</name>
    <dbReference type="NCBI Taxonomy" id="869212"/>
    <lineage>
        <taxon>Bacteria</taxon>
        <taxon>Pseudomonadati</taxon>
        <taxon>Spirochaetota</taxon>
        <taxon>Spirochaetia</taxon>
        <taxon>Leptospirales</taxon>
        <taxon>Leptospiraceae</taxon>
        <taxon>Turneriella</taxon>
    </lineage>
</organism>
<dbReference type="CDD" id="cd05333">
    <property type="entry name" value="BKR_SDR_c"/>
    <property type="match status" value="1"/>
</dbReference>
<protein>
    <recommendedName>
        <fullName evidence="8">3-oxoacyl-[acyl-carrier-protein] reductase</fullName>
        <ecNumber evidence="8">1.1.1.100</ecNumber>
    </recommendedName>
</protein>
<dbReference type="KEGG" id="tpx:Turpa_0148"/>
<evidence type="ECO:0000259" key="9">
    <source>
        <dbReference type="SMART" id="SM00822"/>
    </source>
</evidence>
<dbReference type="Pfam" id="PF13561">
    <property type="entry name" value="adh_short_C2"/>
    <property type="match status" value="1"/>
</dbReference>
<reference evidence="10 11" key="1">
    <citation type="submission" date="2012-06" db="EMBL/GenBank/DDBJ databases">
        <title>The complete chromosome of genome of Turneriella parva DSM 21527.</title>
        <authorList>
            <consortium name="US DOE Joint Genome Institute (JGI-PGF)"/>
            <person name="Lucas S."/>
            <person name="Han J."/>
            <person name="Lapidus A."/>
            <person name="Bruce D."/>
            <person name="Goodwin L."/>
            <person name="Pitluck S."/>
            <person name="Peters L."/>
            <person name="Kyrpides N."/>
            <person name="Mavromatis K."/>
            <person name="Ivanova N."/>
            <person name="Mikhailova N."/>
            <person name="Chertkov O."/>
            <person name="Detter J.C."/>
            <person name="Tapia R."/>
            <person name="Han C."/>
            <person name="Land M."/>
            <person name="Hauser L."/>
            <person name="Markowitz V."/>
            <person name="Cheng J.-F."/>
            <person name="Hugenholtz P."/>
            <person name="Woyke T."/>
            <person name="Wu D."/>
            <person name="Gronow S."/>
            <person name="Wellnitz S."/>
            <person name="Brambilla E."/>
            <person name="Klenk H.-P."/>
            <person name="Eisen J.A."/>
        </authorList>
    </citation>
    <scope>NUCLEOTIDE SEQUENCE [LARGE SCALE GENOMIC DNA]</scope>
    <source>
        <strain evidence="11">ATCC BAA-1111 / DSM 21527 / NCTC 11395 / H</strain>
    </source>
</reference>
<dbReference type="PATRIC" id="fig|869212.3.peg.107"/>
<dbReference type="InterPro" id="IPR036291">
    <property type="entry name" value="NAD(P)-bd_dom_sf"/>
</dbReference>
<dbReference type="Proteomes" id="UP000006048">
    <property type="component" value="Chromosome"/>
</dbReference>
<keyword evidence="8" id="KW-0443">Lipid metabolism</keyword>
<evidence type="ECO:0000256" key="4">
    <source>
        <dbReference type="ARBA" id="ARBA00023002"/>
    </source>
</evidence>
<dbReference type="AlphaFoldDB" id="I4B0K3"/>
<evidence type="ECO:0000313" key="10">
    <source>
        <dbReference type="EMBL" id="AFM10810.1"/>
    </source>
</evidence>
<dbReference type="NCBIfam" id="NF005559">
    <property type="entry name" value="PRK07231.1"/>
    <property type="match status" value="1"/>
</dbReference>
<feature type="binding site" evidence="7">
    <location>
        <position position="187"/>
    </location>
    <ligand>
        <name>NADP(+)</name>
        <dbReference type="ChEBI" id="CHEBI:58349"/>
    </ligand>
</feature>
<dbReference type="PANTHER" id="PTHR42879:SF2">
    <property type="entry name" value="3-OXOACYL-[ACYL-CARRIER-PROTEIN] REDUCTASE FABG"/>
    <property type="match status" value="1"/>
</dbReference>
<evidence type="ECO:0000256" key="1">
    <source>
        <dbReference type="ARBA" id="ARBA00002607"/>
    </source>
</evidence>
<dbReference type="OrthoDB" id="9803333at2"/>
<dbReference type="GO" id="GO:0004316">
    <property type="term" value="F:3-oxoacyl-[acyl-carrier-protein] reductase (NADPH) activity"/>
    <property type="evidence" value="ECO:0007669"/>
    <property type="project" value="UniProtKB-UniRule"/>
</dbReference>
<dbReference type="InterPro" id="IPR057326">
    <property type="entry name" value="KR_dom"/>
</dbReference>
<sequence>MFKDRVAVITGSQRGIGRAIAESLAEQGCNIVISDINGEGAQKTADEIAAKYGVKAIGVSCNVTKKEEQTALANAAVEKLGRLDIWVNNAGAIRDDLLMRMSEADWDLVQTVNLKGVFFGIQAATKVMMKAKYGKIVNISSVAGLVGSAGQANYASAKAGVIAITKTAAREYASRNITVNAVCPGFILTDMTSNLPDKWKEEVIKQTPLPKRGEPADIAKAVRFLASSDADFITGVILRVDGGMVIGL</sequence>
<keyword evidence="8" id="KW-0276">Fatty acid metabolism</keyword>
<dbReference type="InterPro" id="IPR002347">
    <property type="entry name" value="SDR_fam"/>
</dbReference>
<dbReference type="NCBIfam" id="NF009466">
    <property type="entry name" value="PRK12826.1-2"/>
    <property type="match status" value="1"/>
</dbReference>
<proteinExistence type="inferred from homology"/>
<feature type="domain" description="Ketoreductase" evidence="9">
    <location>
        <begin position="5"/>
        <end position="185"/>
    </location>
</feature>
<dbReference type="FunFam" id="3.40.50.720:FF:000115">
    <property type="entry name" value="3-oxoacyl-[acyl-carrier-protein] reductase FabG"/>
    <property type="match status" value="1"/>
</dbReference>
<evidence type="ECO:0000256" key="8">
    <source>
        <dbReference type="RuleBase" id="RU366074"/>
    </source>
</evidence>
<comment type="similarity">
    <text evidence="2 8">Belongs to the short-chain dehydrogenases/reductases (SDR) family.</text>
</comment>
<dbReference type="PROSITE" id="PS00061">
    <property type="entry name" value="ADH_SHORT"/>
    <property type="match status" value="1"/>
</dbReference>
<dbReference type="RefSeq" id="WP_014801331.1">
    <property type="nucleotide sequence ID" value="NC_018020.1"/>
</dbReference>
<feature type="binding site" evidence="7">
    <location>
        <begin position="154"/>
        <end position="158"/>
    </location>
    <ligand>
        <name>NADP(+)</name>
        <dbReference type="ChEBI" id="CHEBI:58349"/>
    </ligand>
</feature>
<keyword evidence="11" id="KW-1185">Reference proteome</keyword>
<dbReference type="NCBIfam" id="TIGR01830">
    <property type="entry name" value="3oxo_ACP_reduc"/>
    <property type="match status" value="1"/>
</dbReference>
<keyword evidence="8" id="KW-0275">Fatty acid biosynthesis</keyword>
<evidence type="ECO:0000256" key="7">
    <source>
        <dbReference type="PIRSR" id="PIRSR611284-2"/>
    </source>
</evidence>
<evidence type="ECO:0000256" key="3">
    <source>
        <dbReference type="ARBA" id="ARBA00022857"/>
    </source>
</evidence>
<gene>
    <name evidence="10" type="ordered locus">Turpa_0148</name>
</gene>
<evidence type="ECO:0000256" key="6">
    <source>
        <dbReference type="PIRSR" id="PIRSR611284-1"/>
    </source>
</evidence>
<feature type="active site" description="Proton acceptor" evidence="6">
    <location>
        <position position="154"/>
    </location>
</feature>
<comment type="subunit">
    <text evidence="8">Homotetramer.</text>
</comment>
<dbReference type="HOGENOM" id="CLU_010194_1_3_12"/>
<dbReference type="SUPFAM" id="SSF51735">
    <property type="entry name" value="NAD(P)-binding Rossmann-fold domains"/>
    <property type="match status" value="1"/>
</dbReference>
<comment type="function">
    <text evidence="1 8">Catalyzes the NADPH-dependent reduction of beta-ketoacyl-ACP substrates to beta-hydroxyacyl-ACP products, the first reductive step in the elongation cycle of fatty acid biosynthesis.</text>
</comment>
<dbReference type="EMBL" id="CP002959">
    <property type="protein sequence ID" value="AFM10810.1"/>
    <property type="molecule type" value="Genomic_DNA"/>
</dbReference>
<comment type="pathway">
    <text evidence="8">Lipid metabolism; fatty acid biosynthesis.</text>
</comment>
<dbReference type="EC" id="1.1.1.100" evidence="8"/>
<name>I4B0K3_TURPD</name>
<dbReference type="PANTHER" id="PTHR42879">
    <property type="entry name" value="3-OXOACYL-(ACYL-CARRIER-PROTEIN) REDUCTASE"/>
    <property type="match status" value="1"/>
</dbReference>
<keyword evidence="8" id="KW-0444">Lipid biosynthesis</keyword>
<dbReference type="PRINTS" id="PR00081">
    <property type="entry name" value="GDHRDH"/>
</dbReference>
<dbReference type="UniPathway" id="UPA00094"/>
<dbReference type="InterPro" id="IPR011284">
    <property type="entry name" value="3oxo_ACP_reduc"/>
</dbReference>